<feature type="region of interest" description="Disordered" evidence="1">
    <location>
        <begin position="233"/>
        <end position="259"/>
    </location>
</feature>
<gene>
    <name evidence="2" type="ORF">F5878DRAFT_661513</name>
</gene>
<reference evidence="2" key="1">
    <citation type="submission" date="2022-08" db="EMBL/GenBank/DDBJ databases">
        <authorList>
            <consortium name="DOE Joint Genome Institute"/>
            <person name="Min B."/>
            <person name="Riley R."/>
            <person name="Sierra-Patev S."/>
            <person name="Naranjo-Ortiz M."/>
            <person name="Looney B."/>
            <person name="Konkel Z."/>
            <person name="Slot J.C."/>
            <person name="Sakamoto Y."/>
            <person name="Steenwyk J.L."/>
            <person name="Rokas A."/>
            <person name="Carro J."/>
            <person name="Camarero S."/>
            <person name="Ferreira P."/>
            <person name="Molpeceres G."/>
            <person name="Ruiz-Duenas F.J."/>
            <person name="Serrano A."/>
            <person name="Henrissat B."/>
            <person name="Drula E."/>
            <person name="Hughes K.W."/>
            <person name="Mata J.L."/>
            <person name="Ishikawa N.K."/>
            <person name="Vargas-Isla R."/>
            <person name="Ushijima S."/>
            <person name="Smith C.A."/>
            <person name="Ahrendt S."/>
            <person name="Andreopoulos W."/>
            <person name="He G."/>
            <person name="Labutti K."/>
            <person name="Lipzen A."/>
            <person name="Ng V."/>
            <person name="Sandor L."/>
            <person name="Barry K."/>
            <person name="Martinez A.T."/>
            <person name="Xiao Y."/>
            <person name="Gibbons J.G."/>
            <person name="Terashima K."/>
            <person name="Hibbett D.S."/>
            <person name="Grigoriev I.V."/>
        </authorList>
    </citation>
    <scope>NUCLEOTIDE SEQUENCE</scope>
    <source>
        <strain evidence="2">TFB9207</strain>
    </source>
</reference>
<accession>A0AA38P837</accession>
<dbReference type="AlphaFoldDB" id="A0AA38P837"/>
<evidence type="ECO:0000313" key="2">
    <source>
        <dbReference type="EMBL" id="KAJ3838068.1"/>
    </source>
</evidence>
<comment type="caution">
    <text evidence="2">The sequence shown here is derived from an EMBL/GenBank/DDBJ whole genome shotgun (WGS) entry which is preliminary data.</text>
</comment>
<organism evidence="2 3">
    <name type="scientific">Lentinula raphanica</name>
    <dbReference type="NCBI Taxonomy" id="153919"/>
    <lineage>
        <taxon>Eukaryota</taxon>
        <taxon>Fungi</taxon>
        <taxon>Dikarya</taxon>
        <taxon>Basidiomycota</taxon>
        <taxon>Agaricomycotina</taxon>
        <taxon>Agaricomycetes</taxon>
        <taxon>Agaricomycetidae</taxon>
        <taxon>Agaricales</taxon>
        <taxon>Marasmiineae</taxon>
        <taxon>Omphalotaceae</taxon>
        <taxon>Lentinula</taxon>
    </lineage>
</organism>
<proteinExistence type="predicted"/>
<feature type="compositionally biased region" description="Basic and acidic residues" evidence="1">
    <location>
        <begin position="240"/>
        <end position="259"/>
    </location>
</feature>
<dbReference type="EMBL" id="MU806204">
    <property type="protein sequence ID" value="KAJ3838068.1"/>
    <property type="molecule type" value="Genomic_DNA"/>
</dbReference>
<keyword evidence="3" id="KW-1185">Reference proteome</keyword>
<name>A0AA38P837_9AGAR</name>
<dbReference type="Proteomes" id="UP001163846">
    <property type="component" value="Unassembled WGS sequence"/>
</dbReference>
<protein>
    <submittedName>
        <fullName evidence="2">Uncharacterized protein</fullName>
    </submittedName>
</protein>
<sequence length="259" mass="28644">MQLRESDDEEERREATSRHLGLLKSKRLGDAGEVYVTGPYPVLTFKPKSKPTPRPQIRLTATLELDFTRARHRPSLIPNLSTSFSFPNAQRLRGGGIEVRCYCIKVFKDFLLMAVDLVPHIHPRAASTSPGIFINEQTSEKIMNPGIHNIQLSKGPHAHPRLLIHNQSLTTLLAILEALSTLTPATTSMSSVVTVISLSSSPSPSSPSLPSQGLEILSWKILVAGGRKAGWMQSKGSFLDPEHPRKTTDRSAEEDRRQD</sequence>
<evidence type="ECO:0000313" key="3">
    <source>
        <dbReference type="Proteomes" id="UP001163846"/>
    </source>
</evidence>
<evidence type="ECO:0000256" key="1">
    <source>
        <dbReference type="SAM" id="MobiDB-lite"/>
    </source>
</evidence>